<evidence type="ECO:0000256" key="4">
    <source>
        <dbReference type="ARBA" id="ARBA00022452"/>
    </source>
</evidence>
<dbReference type="PANTHER" id="PTHR30026">
    <property type="entry name" value="OUTER MEMBRANE PROTEIN TOLC"/>
    <property type="match status" value="1"/>
</dbReference>
<comment type="similarity">
    <text evidence="2">Belongs to the outer membrane factor (OMF) (TC 1.B.17) family.</text>
</comment>
<dbReference type="Pfam" id="PF02321">
    <property type="entry name" value="OEP"/>
    <property type="match status" value="2"/>
</dbReference>
<dbReference type="PANTHER" id="PTHR30026:SF20">
    <property type="entry name" value="OUTER MEMBRANE PROTEIN TOLC"/>
    <property type="match status" value="1"/>
</dbReference>
<protein>
    <submittedName>
        <fullName evidence="9">Outer membrane protein TolC</fullName>
    </submittedName>
</protein>
<feature type="chain" id="PRO_5041952519" evidence="8">
    <location>
        <begin position="21"/>
        <end position="480"/>
    </location>
</feature>
<dbReference type="GO" id="GO:1990281">
    <property type="term" value="C:efflux pump complex"/>
    <property type="evidence" value="ECO:0007669"/>
    <property type="project" value="TreeGrafter"/>
</dbReference>
<evidence type="ECO:0000256" key="1">
    <source>
        <dbReference type="ARBA" id="ARBA00004442"/>
    </source>
</evidence>
<evidence type="ECO:0000313" key="10">
    <source>
        <dbReference type="Proteomes" id="UP001238163"/>
    </source>
</evidence>
<keyword evidence="5" id="KW-0812">Transmembrane</keyword>
<dbReference type="GO" id="GO:0015562">
    <property type="term" value="F:efflux transmembrane transporter activity"/>
    <property type="evidence" value="ECO:0007669"/>
    <property type="project" value="InterPro"/>
</dbReference>
<comment type="subcellular location">
    <subcellularLocation>
        <location evidence="1">Cell outer membrane</location>
    </subcellularLocation>
</comment>
<dbReference type="RefSeq" id="WP_307265404.1">
    <property type="nucleotide sequence ID" value="NZ_JAUSVL010000001.1"/>
</dbReference>
<proteinExistence type="inferred from homology"/>
<keyword evidence="6" id="KW-0472">Membrane</keyword>
<keyword evidence="8" id="KW-0732">Signal</keyword>
<keyword evidence="3" id="KW-0813">Transport</keyword>
<dbReference type="SUPFAM" id="SSF56954">
    <property type="entry name" value="Outer membrane efflux proteins (OEP)"/>
    <property type="match status" value="1"/>
</dbReference>
<dbReference type="EMBL" id="JAUSVL010000001">
    <property type="protein sequence ID" value="MDQ0291931.1"/>
    <property type="molecule type" value="Genomic_DNA"/>
</dbReference>
<sequence length="480" mass="53197">MNNRSIVFAFALLGSLCLLAQTGVNSQALASPLQSTAAPSAAAQQGDKPPATYRWTLAEAKKLALERSPTLAQAKARIDRAVAEVDIAHAAYWPTLDVVASATRNRDKATRPNRDYDNNSTYRAGLASDWLLFDGFQRRFNTLSAKYGLNSSTETHHDVQRLLLHAVSSAFYAALLAQDSMEIARQDADFNRVLLEDARKRLAGGVAPPSEVLNFELQVGNAEVDYIAAERAWRQATVILASLLAVSEDDIWTKVELIPPPAELLHYQLSLHKLLDLALARRPDLRITDNNIALARAAIQAGRSGWYPRLSFFADYGFERDDSLRFNEHLDRNVSYGLNLTWNLFNGKKTLAAISYAYAELDAATQAKQDLLLEIDAEIRQNVLAWDSSRRQHALQENILATATRIRDLVYQEYLGGTTTITRLNEVQSDVTISAAARSRSYVQVLNNLEQLAASTGLILNSDYLRELGEAPAAPQNKQE</sequence>
<dbReference type="Proteomes" id="UP001238163">
    <property type="component" value="Unassembled WGS sequence"/>
</dbReference>
<dbReference type="InterPro" id="IPR003423">
    <property type="entry name" value="OMP_efflux"/>
</dbReference>
<name>A0AAE3VKD1_9BACT</name>
<dbReference type="AlphaFoldDB" id="A0AAE3VKD1"/>
<dbReference type="Gene3D" id="1.20.1600.10">
    <property type="entry name" value="Outer membrane efflux proteins (OEP)"/>
    <property type="match status" value="1"/>
</dbReference>
<keyword evidence="7" id="KW-0998">Cell outer membrane</keyword>
<dbReference type="GO" id="GO:0009279">
    <property type="term" value="C:cell outer membrane"/>
    <property type="evidence" value="ECO:0007669"/>
    <property type="project" value="UniProtKB-SubCell"/>
</dbReference>
<keyword evidence="10" id="KW-1185">Reference proteome</keyword>
<reference evidence="9" key="1">
    <citation type="submission" date="2023-07" db="EMBL/GenBank/DDBJ databases">
        <title>Genomic Encyclopedia of Type Strains, Phase IV (KMG-IV): sequencing the most valuable type-strain genomes for metagenomic binning, comparative biology and taxonomic classification.</title>
        <authorList>
            <person name="Goeker M."/>
        </authorList>
    </citation>
    <scope>NUCLEOTIDE SEQUENCE</scope>
    <source>
        <strain evidence="9">DSM 24202</strain>
    </source>
</reference>
<evidence type="ECO:0000256" key="6">
    <source>
        <dbReference type="ARBA" id="ARBA00023136"/>
    </source>
</evidence>
<feature type="signal peptide" evidence="8">
    <location>
        <begin position="1"/>
        <end position="20"/>
    </location>
</feature>
<dbReference type="GO" id="GO:0015288">
    <property type="term" value="F:porin activity"/>
    <property type="evidence" value="ECO:0007669"/>
    <property type="project" value="TreeGrafter"/>
</dbReference>
<evidence type="ECO:0000256" key="7">
    <source>
        <dbReference type="ARBA" id="ARBA00023237"/>
    </source>
</evidence>
<dbReference type="InterPro" id="IPR051906">
    <property type="entry name" value="TolC-like"/>
</dbReference>
<accession>A0AAE3VKD1</accession>
<evidence type="ECO:0000256" key="8">
    <source>
        <dbReference type="SAM" id="SignalP"/>
    </source>
</evidence>
<evidence type="ECO:0000256" key="3">
    <source>
        <dbReference type="ARBA" id="ARBA00022448"/>
    </source>
</evidence>
<comment type="caution">
    <text evidence="9">The sequence shown here is derived from an EMBL/GenBank/DDBJ whole genome shotgun (WGS) entry which is preliminary data.</text>
</comment>
<evidence type="ECO:0000256" key="2">
    <source>
        <dbReference type="ARBA" id="ARBA00007613"/>
    </source>
</evidence>
<keyword evidence="4" id="KW-1134">Transmembrane beta strand</keyword>
<gene>
    <name evidence="9" type="ORF">J3R75_004038</name>
</gene>
<evidence type="ECO:0000313" key="9">
    <source>
        <dbReference type="EMBL" id="MDQ0291931.1"/>
    </source>
</evidence>
<organism evidence="9 10">
    <name type="scientific">Oligosphaera ethanolica</name>
    <dbReference type="NCBI Taxonomy" id="760260"/>
    <lineage>
        <taxon>Bacteria</taxon>
        <taxon>Pseudomonadati</taxon>
        <taxon>Lentisphaerota</taxon>
        <taxon>Oligosphaeria</taxon>
        <taxon>Oligosphaerales</taxon>
        <taxon>Oligosphaeraceae</taxon>
        <taxon>Oligosphaera</taxon>
    </lineage>
</organism>
<evidence type="ECO:0000256" key="5">
    <source>
        <dbReference type="ARBA" id="ARBA00022692"/>
    </source>
</evidence>